<dbReference type="InterPro" id="IPR036388">
    <property type="entry name" value="WH-like_DNA-bd_sf"/>
</dbReference>
<feature type="region of interest" description="Disordered" evidence="2">
    <location>
        <begin position="1"/>
        <end position="47"/>
    </location>
</feature>
<dbReference type="PANTHER" id="PTHR12619:SF5">
    <property type="entry name" value="TRANSCRIPTION FACTOR RFX4"/>
    <property type="match status" value="1"/>
</dbReference>
<dbReference type="PANTHER" id="PTHR12619">
    <property type="entry name" value="RFX TRANSCRIPTION FACTOR FAMILY"/>
    <property type="match status" value="1"/>
</dbReference>
<dbReference type="EMBL" id="KZ303857">
    <property type="protein sequence ID" value="PHZ09787.1"/>
    <property type="molecule type" value="Genomic_DNA"/>
</dbReference>
<dbReference type="FunFam" id="1.10.10.10:FF:000422">
    <property type="entry name" value="DNA-binding protein RFX7"/>
    <property type="match status" value="1"/>
</dbReference>
<accession>A0A2G4SLW8</accession>
<sequence>MMLPSVHSSIDNDDSKGEDKQSSAVGSSNNPTRATQNVNNNNNDTSDILDPIMTDREANMHVTTWARSNYVQERDHNVPRRNMYEHYKAHCAARNLTPVNSATFGKLIRVVFPDLKTRRLGVRGQSKYHYCGIRVRASNEPNQTNDQILTITEDNSGSTRDNISTSPSAASSVHPTASNILDPSISIQLPSFMKPNILSYTHTNELDATVHSFISAYENHCRQILYLVTHHQVDKIQQVMALFYDRMPENFRLMIHEVPEITEAVWRYDSLFYDTIIERFLPTVNYPLSQAMMITLRTYTRELSNYIDAFVSRFPINFYQKKFDVARIFAAKFRRHLSLNHAAQTATAVLNMPEYLSAMRKDWEQLDFDGLLDQTLWVCDCNTTDIRHILNQEIYDLLTVKISLDHWMNWVSNIVDSYLKKFTPSSSNDASHYLAQAKQFLLKWNFYTSLIMKGLARQNARSFSSFHTIHLFLDDYALYLVEEAIAQANYILMRQQQVIQQAESSSTATTSTSVTRTNIYSSPSSSTNKGNLS</sequence>
<dbReference type="STRING" id="1340429.A0A2G4SLW8"/>
<dbReference type="Proteomes" id="UP000242254">
    <property type="component" value="Unassembled WGS sequence"/>
</dbReference>
<evidence type="ECO:0000313" key="4">
    <source>
        <dbReference type="EMBL" id="PHZ09787.1"/>
    </source>
</evidence>
<dbReference type="GO" id="GO:0000981">
    <property type="term" value="F:DNA-binding transcription factor activity, RNA polymerase II-specific"/>
    <property type="evidence" value="ECO:0007669"/>
    <property type="project" value="TreeGrafter"/>
</dbReference>
<dbReference type="AlphaFoldDB" id="A0A2G4SLW8"/>
<keyword evidence="5" id="KW-1185">Reference proteome</keyword>
<dbReference type="GeneID" id="35445058"/>
<dbReference type="InterPro" id="IPR057321">
    <property type="entry name" value="RFX1-4/6/8-like_BCD"/>
</dbReference>
<reference evidence="4 5" key="1">
    <citation type="journal article" date="2016" name="Proc. Natl. Acad. Sci. U.S.A.">
        <title>Lipid metabolic changes in an early divergent fungus govern the establishment of a mutualistic symbiosis with endobacteria.</title>
        <authorList>
            <person name="Lastovetsky O.A."/>
            <person name="Gaspar M.L."/>
            <person name="Mondo S.J."/>
            <person name="LaButti K.M."/>
            <person name="Sandor L."/>
            <person name="Grigoriev I.V."/>
            <person name="Henry S.A."/>
            <person name="Pawlowska T.E."/>
        </authorList>
    </citation>
    <scope>NUCLEOTIDE SEQUENCE [LARGE SCALE GENOMIC DNA]</scope>
    <source>
        <strain evidence="4 5">ATCC 52813</strain>
    </source>
</reference>
<gene>
    <name evidence="4" type="ORF">RHIMIDRAFT_294238</name>
</gene>
<feature type="compositionally biased region" description="Low complexity" evidence="2">
    <location>
        <begin position="29"/>
        <end position="45"/>
    </location>
</feature>
<feature type="region of interest" description="Disordered" evidence="2">
    <location>
        <begin position="153"/>
        <end position="175"/>
    </location>
</feature>
<proteinExistence type="predicted"/>
<dbReference type="Gene3D" id="1.10.10.10">
    <property type="entry name" value="Winged helix-like DNA-binding domain superfamily/Winged helix DNA-binding domain"/>
    <property type="match status" value="1"/>
</dbReference>
<dbReference type="GO" id="GO:0000978">
    <property type="term" value="F:RNA polymerase II cis-regulatory region sequence-specific DNA binding"/>
    <property type="evidence" value="ECO:0007669"/>
    <property type="project" value="TreeGrafter"/>
</dbReference>
<evidence type="ECO:0000256" key="1">
    <source>
        <dbReference type="ARBA" id="ARBA00023125"/>
    </source>
</evidence>
<dbReference type="Pfam" id="PF25340">
    <property type="entry name" value="BCD_RFX"/>
    <property type="match status" value="1"/>
</dbReference>
<dbReference type="RefSeq" id="XP_023463495.1">
    <property type="nucleotide sequence ID" value="XM_023614069.1"/>
</dbReference>
<dbReference type="Pfam" id="PF02257">
    <property type="entry name" value="RFX_DNA_binding"/>
    <property type="match status" value="1"/>
</dbReference>
<evidence type="ECO:0000313" key="5">
    <source>
        <dbReference type="Proteomes" id="UP000242254"/>
    </source>
</evidence>
<evidence type="ECO:0000256" key="2">
    <source>
        <dbReference type="SAM" id="MobiDB-lite"/>
    </source>
</evidence>
<dbReference type="PROSITE" id="PS51526">
    <property type="entry name" value="RFX_DBD"/>
    <property type="match status" value="1"/>
</dbReference>
<organism evidence="4 5">
    <name type="scientific">Rhizopus microsporus ATCC 52813</name>
    <dbReference type="NCBI Taxonomy" id="1340429"/>
    <lineage>
        <taxon>Eukaryota</taxon>
        <taxon>Fungi</taxon>
        <taxon>Fungi incertae sedis</taxon>
        <taxon>Mucoromycota</taxon>
        <taxon>Mucoromycotina</taxon>
        <taxon>Mucoromycetes</taxon>
        <taxon>Mucorales</taxon>
        <taxon>Mucorineae</taxon>
        <taxon>Rhizopodaceae</taxon>
        <taxon>Rhizopus</taxon>
    </lineage>
</organism>
<dbReference type="InterPro" id="IPR003150">
    <property type="entry name" value="DNA-bd_RFX"/>
</dbReference>
<dbReference type="SUPFAM" id="SSF46785">
    <property type="entry name" value="Winged helix' DNA-binding domain"/>
    <property type="match status" value="1"/>
</dbReference>
<dbReference type="InterPro" id="IPR036390">
    <property type="entry name" value="WH_DNA-bd_sf"/>
</dbReference>
<evidence type="ECO:0000259" key="3">
    <source>
        <dbReference type="PROSITE" id="PS51526"/>
    </source>
</evidence>
<protein>
    <recommendedName>
        <fullName evidence="3">RFX-type winged-helix domain-containing protein</fullName>
    </recommendedName>
</protein>
<feature type="region of interest" description="Disordered" evidence="2">
    <location>
        <begin position="513"/>
        <end position="533"/>
    </location>
</feature>
<feature type="domain" description="RFX-type winged-helix" evidence="3">
    <location>
        <begin position="62"/>
        <end position="137"/>
    </location>
</feature>
<keyword evidence="1" id="KW-0238">DNA-binding</keyword>
<dbReference type="InterPro" id="IPR039779">
    <property type="entry name" value="RFX-like"/>
</dbReference>
<feature type="compositionally biased region" description="Polar residues" evidence="2">
    <location>
        <begin position="518"/>
        <end position="533"/>
    </location>
</feature>
<name>A0A2G4SLW8_RHIZD</name>